<proteinExistence type="predicted"/>
<evidence type="ECO:0000313" key="3">
    <source>
        <dbReference type="Proteomes" id="UP000245839"/>
    </source>
</evidence>
<evidence type="ECO:0000313" key="2">
    <source>
        <dbReference type="EMBL" id="SSA37934.1"/>
    </source>
</evidence>
<dbReference type="RefSeq" id="WP_109562304.1">
    <property type="nucleotide sequence ID" value="NZ_QGDJ01000001.1"/>
</dbReference>
<accession>A0A2Y9A0M0</accession>
<evidence type="ECO:0000313" key="4">
    <source>
        <dbReference type="Proteomes" id="UP000251571"/>
    </source>
</evidence>
<keyword evidence="3" id="KW-1185">Reference proteome</keyword>
<dbReference type="EMBL" id="UETC01000001">
    <property type="protein sequence ID" value="SSA37934.1"/>
    <property type="molecule type" value="Genomic_DNA"/>
</dbReference>
<protein>
    <recommendedName>
        <fullName evidence="5">Avidin family protein</fullName>
    </recommendedName>
</protein>
<dbReference type="Proteomes" id="UP000251571">
    <property type="component" value="Unassembled WGS sequence"/>
</dbReference>
<organism evidence="2 4">
    <name type="scientific">Jannaschia seohaensis</name>
    <dbReference type="NCBI Taxonomy" id="475081"/>
    <lineage>
        <taxon>Bacteria</taxon>
        <taxon>Pseudomonadati</taxon>
        <taxon>Pseudomonadota</taxon>
        <taxon>Alphaproteobacteria</taxon>
        <taxon>Rhodobacterales</taxon>
        <taxon>Roseobacteraceae</taxon>
        <taxon>Jannaschia</taxon>
    </lineage>
</organism>
<reference evidence="2 4" key="1">
    <citation type="submission" date="2016-10" db="EMBL/GenBank/DDBJ databases">
        <authorList>
            <person name="Cai Z."/>
        </authorList>
    </citation>
    <scope>NUCLEOTIDE SEQUENCE [LARGE SCALE GENOMIC DNA]</scope>
    <source>
        <strain evidence="2 4">DSM 25227</strain>
    </source>
</reference>
<evidence type="ECO:0008006" key="5">
    <source>
        <dbReference type="Google" id="ProtNLM"/>
    </source>
</evidence>
<gene>
    <name evidence="1" type="ORF">BCF38_10161</name>
    <name evidence="2" type="ORF">SAMN05421539_10161</name>
</gene>
<sequence length="157" mass="17165">MAQIIQLVVIALATLGMGAATMTVMKEDVPDLQVPDGPWTASGALDGRAFEIVGKDTESGAVLENRITFRDGAFQSADCQDYCDFGWSTYETKTIDGVIHFTVRTLCPDAPHTVVWYGKVEGDAVALDLTWTTRRWYWTNQIIATATGTRVTEIAEG</sequence>
<dbReference type="EMBL" id="QGDJ01000001">
    <property type="protein sequence ID" value="PWJ21656.1"/>
    <property type="molecule type" value="Genomic_DNA"/>
</dbReference>
<reference evidence="1 3" key="2">
    <citation type="submission" date="2018-03" db="EMBL/GenBank/DDBJ databases">
        <title>Genomic Encyclopedia of Archaeal and Bacterial Type Strains, Phase II (KMG-II): from individual species to whole genera.</title>
        <authorList>
            <person name="Goeker M."/>
        </authorList>
    </citation>
    <scope>NUCLEOTIDE SEQUENCE [LARGE SCALE GENOMIC DNA]</scope>
    <source>
        <strain evidence="1 3">DSM 25227</strain>
    </source>
</reference>
<evidence type="ECO:0000313" key="1">
    <source>
        <dbReference type="EMBL" id="PWJ21656.1"/>
    </source>
</evidence>
<name>A0A2Y9A0M0_9RHOB</name>
<dbReference type="OrthoDB" id="6119866at2"/>
<dbReference type="AlphaFoldDB" id="A0A2Y9A0M0"/>
<dbReference type="Proteomes" id="UP000245839">
    <property type="component" value="Unassembled WGS sequence"/>
</dbReference>